<feature type="domain" description="Cupin type-2" evidence="1">
    <location>
        <begin position="32"/>
        <end position="101"/>
    </location>
</feature>
<evidence type="ECO:0000313" key="2">
    <source>
        <dbReference type="EMBL" id="ACB74998.1"/>
    </source>
</evidence>
<dbReference type="Proteomes" id="UP000007013">
    <property type="component" value="Chromosome"/>
</dbReference>
<gene>
    <name evidence="2" type="ordered locus">Oter_1714</name>
</gene>
<name>B1ZVR2_OPITP</name>
<keyword evidence="3" id="KW-1185">Reference proteome</keyword>
<dbReference type="Pfam" id="PF07883">
    <property type="entry name" value="Cupin_2"/>
    <property type="match status" value="1"/>
</dbReference>
<dbReference type="SUPFAM" id="SSF51182">
    <property type="entry name" value="RmlC-like cupins"/>
    <property type="match status" value="1"/>
</dbReference>
<dbReference type="PANTHER" id="PTHR36440:SF1">
    <property type="entry name" value="PUTATIVE (AFU_ORTHOLOGUE AFUA_8G07350)-RELATED"/>
    <property type="match status" value="1"/>
</dbReference>
<dbReference type="InterPro" id="IPR014710">
    <property type="entry name" value="RmlC-like_jellyroll"/>
</dbReference>
<dbReference type="AlphaFoldDB" id="B1ZVR2"/>
<dbReference type="Gene3D" id="2.60.120.10">
    <property type="entry name" value="Jelly Rolls"/>
    <property type="match status" value="1"/>
</dbReference>
<evidence type="ECO:0000259" key="1">
    <source>
        <dbReference type="Pfam" id="PF07883"/>
    </source>
</evidence>
<dbReference type="HOGENOM" id="CLU_103066_6_3_0"/>
<organism evidence="2 3">
    <name type="scientific">Opitutus terrae (strain DSM 11246 / JCM 15787 / PB90-1)</name>
    <dbReference type="NCBI Taxonomy" id="452637"/>
    <lineage>
        <taxon>Bacteria</taxon>
        <taxon>Pseudomonadati</taxon>
        <taxon>Verrucomicrobiota</taxon>
        <taxon>Opitutia</taxon>
        <taxon>Opitutales</taxon>
        <taxon>Opitutaceae</taxon>
        <taxon>Opitutus</taxon>
    </lineage>
</organism>
<reference evidence="2 3" key="1">
    <citation type="journal article" date="2011" name="J. Bacteriol.">
        <title>Genome sequence of the verrucomicrobium Opitutus terrae PB90-1, an abundant inhabitant of rice paddy soil ecosystems.</title>
        <authorList>
            <person name="van Passel M.W."/>
            <person name="Kant R."/>
            <person name="Palva A."/>
            <person name="Copeland A."/>
            <person name="Lucas S."/>
            <person name="Lapidus A."/>
            <person name="Glavina del Rio T."/>
            <person name="Pitluck S."/>
            <person name="Goltsman E."/>
            <person name="Clum A."/>
            <person name="Sun H."/>
            <person name="Schmutz J."/>
            <person name="Larimer F.W."/>
            <person name="Land M.L."/>
            <person name="Hauser L."/>
            <person name="Kyrpides N."/>
            <person name="Mikhailova N."/>
            <person name="Richardson P.P."/>
            <person name="Janssen P.H."/>
            <person name="de Vos W.M."/>
            <person name="Smidt H."/>
        </authorList>
    </citation>
    <scope>NUCLEOTIDE SEQUENCE [LARGE SCALE GENOMIC DNA]</scope>
    <source>
        <strain evidence="3">DSM 11246 / JCM 15787 / PB90-1</strain>
    </source>
</reference>
<dbReference type="InterPro" id="IPR013096">
    <property type="entry name" value="Cupin_2"/>
</dbReference>
<evidence type="ECO:0000313" key="3">
    <source>
        <dbReference type="Proteomes" id="UP000007013"/>
    </source>
</evidence>
<protein>
    <submittedName>
        <fullName evidence="2">Cupin 2 conserved barrel domain protein</fullName>
    </submittedName>
</protein>
<dbReference type="eggNOG" id="COG1917">
    <property type="taxonomic scope" value="Bacteria"/>
</dbReference>
<dbReference type="KEGG" id="ote:Oter_1714"/>
<sequence>MSRPTPIKIGQLEIRFHRHPADTDASFSVFESTIPPGAHVPAPHSHVGYDETVFGLTGICHFTVAGKEVALAPGEMLFVPRGVVHSFINRGNETTRVLVIVSPGLLGPEYFHEVAAVVNAGGPPDRARLAEIMLRHGMVPATTPPLAAAS</sequence>
<proteinExistence type="predicted"/>
<dbReference type="OrthoDB" id="9794183at2"/>
<dbReference type="RefSeq" id="WP_012374535.1">
    <property type="nucleotide sequence ID" value="NC_010571.1"/>
</dbReference>
<accession>B1ZVR2</accession>
<dbReference type="PANTHER" id="PTHR36440">
    <property type="entry name" value="PUTATIVE (AFU_ORTHOLOGUE AFUA_8G07350)-RELATED"/>
    <property type="match status" value="1"/>
</dbReference>
<dbReference type="EMBL" id="CP001032">
    <property type="protein sequence ID" value="ACB74998.1"/>
    <property type="molecule type" value="Genomic_DNA"/>
</dbReference>
<dbReference type="InterPro" id="IPR011051">
    <property type="entry name" value="RmlC_Cupin_sf"/>
</dbReference>
<dbReference type="InterPro" id="IPR053146">
    <property type="entry name" value="QDO-like"/>
</dbReference>
<dbReference type="STRING" id="452637.Oter_1714"/>